<feature type="compositionally biased region" description="Basic and acidic residues" evidence="10">
    <location>
        <begin position="1"/>
        <end position="12"/>
    </location>
</feature>
<feature type="region of interest" description="Disordered" evidence="10">
    <location>
        <begin position="590"/>
        <end position="611"/>
    </location>
</feature>
<evidence type="ECO:0000256" key="8">
    <source>
        <dbReference type="ARBA" id="ARBA00023242"/>
    </source>
</evidence>
<keyword evidence="3 9" id="KW-0813">Transport</keyword>
<keyword evidence="5 9" id="KW-0653">Protein transport</keyword>
<comment type="subunit">
    <text evidence="9">Component of the nuclear pore complex (NPC).</text>
</comment>
<dbReference type="GeneID" id="98128738"/>
<evidence type="ECO:0000256" key="3">
    <source>
        <dbReference type="ARBA" id="ARBA00022448"/>
    </source>
</evidence>
<keyword evidence="12" id="KW-1185">Reference proteome</keyword>
<feature type="region of interest" description="Disordered" evidence="10">
    <location>
        <begin position="1"/>
        <end position="174"/>
    </location>
</feature>
<evidence type="ECO:0000256" key="10">
    <source>
        <dbReference type="SAM" id="MobiDB-lite"/>
    </source>
</evidence>
<evidence type="ECO:0000256" key="9">
    <source>
        <dbReference type="RuleBase" id="RU365073"/>
    </source>
</evidence>
<keyword evidence="4 9" id="KW-0509">mRNA transport</keyword>
<sequence>MSNRLFRFDIHQDPSAPSTPERGGSRNLFRETTTSNSSTTPAGAPPSRLFDSTNRRSHADDEDDFGDLSTASFTPAGAPSAKYLGGSIMRGLGSSNNQPEGLFTGGGVGGEGGGGGVGGGEKPKGLFTSGGSSQPMGLFTSGEGSQPKGLFTSGESSQPKGLFSGTGGTGTGNSGLFTGIGGGLDSAGGFTGTGDSKNIFAASINKGHSAKKSPLARAPVRGPPRTRQPSRLSNAIAVDDQSPQPQTRTFGVPLDEEGDSEPGGDGGDDDDEGDMWLDMPSTAEQDPEAERDPSELGSDLMMMATPAALERVRREAEDIYRASSFQAGGPARTREFQYAALAKDEYTRMGAAPLSEPPYVILGTEDLLAKLYDEGVGEGDDEEKLDDTLASVAAKAAALWKGYVDTLPLPSEDRVATIGPGPDTTPFEKAWYLANLVLQIHHTRCDDGGLTRTEPLPETLFRWLNENHDMYGNQIDEILRFRPSPACHSLFWAVVFMALLRGRVADAARLLSEAGWAHVRHDQRGEHIYTSRALENVQRAVDQAIRTLESCPGYDGNWDIWSSDWTLFRVRAQGALEHLRRFAEGRDNVFGESTSSARSSTADPRQSMAGLARRAESQVPWEIYEKLNVLFDIVLGQEDAILGAAQDWLEATVGLFCWWDERQPHLDRNNFSASRSLSRSQALVLASEAHTAAAVADTDSYLDRLARSFHMAVESDFHFDSQNPVEIGMACAFEGNVKGVIGLLRSWSLPVAAAVAEIAALGRWLPPHQPTGVYALEEFDETDLDLLGVAPRNPDDVDGIKDSTLVQYAQALAEYEGLSASREGWELSMGVFGRMDSPERSEEMVRDLVEHLVQHMHVDSSGMVDRLWGMLTELGMANFAEDTAETYGDILARDSHRYGEAMWYYALAHRPHKVREVMNLLISYSLVQSTAFPPANELDDYLRRLLTDRKNTLEQCASQDMEAAELLGKMLSGYASLRQFYEIRDNDAALAHASPHERRRQAATALVSVIASSDDNIRGGLLDQTRDGIVSEDFLLALLGEALVFVSSDPDSSSNSSSSSNATTATNTYQGQLLANTPVLTLDQIDILLKSIEDLQAVSSRVYTVCDEFLQVVLASAPGGLKGSTPADLLRKSTAGGGNATLAGSSLVASQLQKSLSGASGALGKAVAVKRGWDWRKGVAAKTKGEDILKKLRLGLARDLAGLWLAEADDISW</sequence>
<feature type="compositionally biased region" description="Acidic residues" evidence="10">
    <location>
        <begin position="254"/>
        <end position="275"/>
    </location>
</feature>
<name>A0ABR4D5D2_9PEZI</name>
<proteinExistence type="inferred from homology"/>
<feature type="compositionally biased region" description="Polar residues" evidence="10">
    <location>
        <begin position="591"/>
        <end position="604"/>
    </location>
</feature>
<keyword evidence="9" id="KW-0472">Membrane</keyword>
<reference evidence="11 12" key="1">
    <citation type="journal article" date="2024" name="Commun. Biol.">
        <title>Comparative genomic analysis of thermophilic fungi reveals convergent evolutionary adaptations and gene losses.</title>
        <authorList>
            <person name="Steindorff A.S."/>
            <person name="Aguilar-Pontes M.V."/>
            <person name="Robinson A.J."/>
            <person name="Andreopoulos B."/>
            <person name="LaButti K."/>
            <person name="Kuo A."/>
            <person name="Mondo S."/>
            <person name="Riley R."/>
            <person name="Otillar R."/>
            <person name="Haridas S."/>
            <person name="Lipzen A."/>
            <person name="Grimwood J."/>
            <person name="Schmutz J."/>
            <person name="Clum A."/>
            <person name="Reid I.D."/>
            <person name="Moisan M.C."/>
            <person name="Butler G."/>
            <person name="Nguyen T.T.M."/>
            <person name="Dewar K."/>
            <person name="Conant G."/>
            <person name="Drula E."/>
            <person name="Henrissat B."/>
            <person name="Hansel C."/>
            <person name="Singer S."/>
            <person name="Hutchinson M.I."/>
            <person name="de Vries R.P."/>
            <person name="Natvig D.O."/>
            <person name="Powell A.J."/>
            <person name="Tsang A."/>
            <person name="Grigoriev I.V."/>
        </authorList>
    </citation>
    <scope>NUCLEOTIDE SEQUENCE [LARGE SCALE GENOMIC DNA]</scope>
    <source>
        <strain evidence="11 12">ATCC 22073</strain>
    </source>
</reference>
<keyword evidence="7 9" id="KW-0906">Nuclear pore complex</keyword>
<keyword evidence="8 9" id="KW-0539">Nucleus</keyword>
<comment type="subcellular location">
    <subcellularLocation>
        <location evidence="1 9">Nucleus</location>
        <location evidence="1 9">Nuclear pore complex</location>
    </subcellularLocation>
</comment>
<evidence type="ECO:0000256" key="5">
    <source>
        <dbReference type="ARBA" id="ARBA00022927"/>
    </source>
</evidence>
<dbReference type="Proteomes" id="UP001600064">
    <property type="component" value="Unassembled WGS sequence"/>
</dbReference>
<evidence type="ECO:0000256" key="6">
    <source>
        <dbReference type="ARBA" id="ARBA00023010"/>
    </source>
</evidence>
<keyword evidence="6 9" id="KW-0811">Translocation</keyword>
<feature type="compositionally biased region" description="Gly residues" evidence="10">
    <location>
        <begin position="103"/>
        <end position="120"/>
    </location>
</feature>
<dbReference type="RefSeq" id="XP_070863506.1">
    <property type="nucleotide sequence ID" value="XM_071014094.1"/>
</dbReference>
<dbReference type="EMBL" id="JAZGUE010000007">
    <property type="protein sequence ID" value="KAL2264779.1"/>
    <property type="molecule type" value="Genomic_DNA"/>
</dbReference>
<comment type="function">
    <text evidence="9">Functions as a component of the nuclear pore complex (NPC).</text>
</comment>
<feature type="compositionally biased region" description="Polar residues" evidence="10">
    <location>
        <begin position="30"/>
        <end position="41"/>
    </location>
</feature>
<evidence type="ECO:0000256" key="1">
    <source>
        <dbReference type="ARBA" id="ARBA00004567"/>
    </source>
</evidence>
<evidence type="ECO:0000313" key="12">
    <source>
        <dbReference type="Proteomes" id="UP001600064"/>
    </source>
</evidence>
<organism evidence="11 12">
    <name type="scientific">Remersonia thermophila</name>
    <dbReference type="NCBI Taxonomy" id="72144"/>
    <lineage>
        <taxon>Eukaryota</taxon>
        <taxon>Fungi</taxon>
        <taxon>Dikarya</taxon>
        <taxon>Ascomycota</taxon>
        <taxon>Pezizomycotina</taxon>
        <taxon>Sordariomycetes</taxon>
        <taxon>Sordariomycetidae</taxon>
        <taxon>Sordariales</taxon>
        <taxon>Sordariales incertae sedis</taxon>
        <taxon>Remersonia</taxon>
    </lineage>
</organism>
<comment type="similarity">
    <text evidence="2 9">Belongs to the nucleoporin Nup85 family.</text>
</comment>
<dbReference type="InterPro" id="IPR011502">
    <property type="entry name" value="Nucleoporin_Nup85"/>
</dbReference>
<dbReference type="PANTHER" id="PTHR13373:SF21">
    <property type="entry name" value="NUCLEAR PORE COMPLEX PROTEIN NUP85"/>
    <property type="match status" value="1"/>
</dbReference>
<evidence type="ECO:0000256" key="7">
    <source>
        <dbReference type="ARBA" id="ARBA00023132"/>
    </source>
</evidence>
<dbReference type="Pfam" id="PF07575">
    <property type="entry name" value="Nucleopor_Nup85"/>
    <property type="match status" value="2"/>
</dbReference>
<evidence type="ECO:0000256" key="2">
    <source>
        <dbReference type="ARBA" id="ARBA00005573"/>
    </source>
</evidence>
<feature type="compositionally biased region" description="Gly residues" evidence="10">
    <location>
        <begin position="164"/>
        <end position="174"/>
    </location>
</feature>
<comment type="caution">
    <text evidence="11">The sequence shown here is derived from an EMBL/GenBank/DDBJ whole genome shotgun (WGS) entry which is preliminary data.</text>
</comment>
<evidence type="ECO:0000256" key="4">
    <source>
        <dbReference type="ARBA" id="ARBA00022816"/>
    </source>
</evidence>
<evidence type="ECO:0000313" key="11">
    <source>
        <dbReference type="EMBL" id="KAL2264779.1"/>
    </source>
</evidence>
<protein>
    <recommendedName>
        <fullName evidence="9">Nuclear pore complex protein Nup85</fullName>
    </recommendedName>
</protein>
<accession>A0ABR4D5D2</accession>
<gene>
    <name evidence="11" type="ORF">VTJ83DRAFT_7289</name>
</gene>
<dbReference type="PANTHER" id="PTHR13373">
    <property type="entry name" value="FROUNT PROTEIN-RELATED"/>
    <property type="match status" value="1"/>
</dbReference>
<feature type="region of interest" description="Disordered" evidence="10">
    <location>
        <begin position="205"/>
        <end position="299"/>
    </location>
</feature>